<evidence type="ECO:0000313" key="3">
    <source>
        <dbReference type="Proteomes" id="UP000837857"/>
    </source>
</evidence>
<proteinExistence type="predicted"/>
<dbReference type="Proteomes" id="UP000837857">
    <property type="component" value="Chromosome 5"/>
</dbReference>
<protein>
    <submittedName>
        <fullName evidence="2">Uncharacterized protein</fullName>
    </submittedName>
</protein>
<name>A0ABN8IV30_9NEOP</name>
<feature type="region of interest" description="Disordered" evidence="1">
    <location>
        <begin position="184"/>
        <end position="207"/>
    </location>
</feature>
<keyword evidence="3" id="KW-1185">Reference proteome</keyword>
<feature type="non-terminal residue" evidence="2">
    <location>
        <position position="235"/>
    </location>
</feature>
<reference evidence="2" key="1">
    <citation type="submission" date="2022-03" db="EMBL/GenBank/DDBJ databases">
        <authorList>
            <person name="Martin H S."/>
        </authorList>
    </citation>
    <scope>NUCLEOTIDE SEQUENCE</scope>
</reference>
<evidence type="ECO:0000256" key="1">
    <source>
        <dbReference type="SAM" id="MobiDB-lite"/>
    </source>
</evidence>
<dbReference type="EMBL" id="OW152817">
    <property type="protein sequence ID" value="CAH2068119.1"/>
    <property type="molecule type" value="Genomic_DNA"/>
</dbReference>
<evidence type="ECO:0000313" key="2">
    <source>
        <dbReference type="EMBL" id="CAH2068119.1"/>
    </source>
</evidence>
<gene>
    <name evidence="2" type="ORF">IPOD504_LOCUS14050</name>
</gene>
<accession>A0ABN8IV30</accession>
<organism evidence="2 3">
    <name type="scientific">Iphiclides podalirius</name>
    <name type="common">scarce swallowtail</name>
    <dbReference type="NCBI Taxonomy" id="110791"/>
    <lineage>
        <taxon>Eukaryota</taxon>
        <taxon>Metazoa</taxon>
        <taxon>Ecdysozoa</taxon>
        <taxon>Arthropoda</taxon>
        <taxon>Hexapoda</taxon>
        <taxon>Insecta</taxon>
        <taxon>Pterygota</taxon>
        <taxon>Neoptera</taxon>
        <taxon>Endopterygota</taxon>
        <taxon>Lepidoptera</taxon>
        <taxon>Glossata</taxon>
        <taxon>Ditrysia</taxon>
        <taxon>Papilionoidea</taxon>
        <taxon>Papilionidae</taxon>
        <taxon>Papilioninae</taxon>
        <taxon>Iphiclides</taxon>
    </lineage>
</organism>
<sequence length="235" mass="25435">MFADRVDNRSTLKIAEVPRNLPSEYVWSGERRRRCDTIHRLRRVPGSDALTQTPAHRQHGVGGVWGDAHKGGFRRGGAPWARRVNGLPFDLQTGGAAGGRLGNTPSNHAGRSGCVGKFVKRWEPGLFVHMYIYIYSCLDEGACVRASSLCAVGERCPCVCASVYRRRVGIRVRVFYEPVGGTGSDGAAAAGRTARPGRASNPLPPRPRAFTADPPGWHNLGGRAGVVGDFVYVLQ</sequence>
<feature type="compositionally biased region" description="Low complexity" evidence="1">
    <location>
        <begin position="185"/>
        <end position="200"/>
    </location>
</feature>